<gene>
    <name evidence="7" type="ORF">ENS31_15095</name>
</gene>
<evidence type="ECO:0000313" key="7">
    <source>
        <dbReference type="EMBL" id="HFI92842.1"/>
    </source>
</evidence>
<accession>A0A7V2ZMV7</accession>
<sequence length="73" mass="8230">MKAKIIIMLILIGIFILFVIQNIEVVNIHFLFFSFPISQVLLLFIVFAVGVIVGMMLPGLLSDKKQPIKAEDK</sequence>
<keyword evidence="1" id="KW-1003">Cell membrane</keyword>
<feature type="domain" description="Lipopolysaccharide assembly protein A" evidence="6">
    <location>
        <begin position="21"/>
        <end position="57"/>
    </location>
</feature>
<dbReference type="InterPro" id="IPR036259">
    <property type="entry name" value="MFS_trans_sf"/>
</dbReference>
<evidence type="ECO:0000256" key="1">
    <source>
        <dbReference type="ARBA" id="ARBA00022475"/>
    </source>
</evidence>
<evidence type="ECO:0000256" key="5">
    <source>
        <dbReference type="SAM" id="Phobius"/>
    </source>
</evidence>
<dbReference type="RefSeq" id="WP_304146950.1">
    <property type="nucleotide sequence ID" value="NZ_JAOAIE010000102.1"/>
</dbReference>
<dbReference type="SUPFAM" id="SSF103473">
    <property type="entry name" value="MFS general substrate transporter"/>
    <property type="match status" value="1"/>
</dbReference>
<keyword evidence="4 5" id="KW-0472">Membrane</keyword>
<proteinExistence type="predicted"/>
<organism evidence="7">
    <name type="scientific">Ignavibacterium album</name>
    <dbReference type="NCBI Taxonomy" id="591197"/>
    <lineage>
        <taxon>Bacteria</taxon>
        <taxon>Pseudomonadati</taxon>
        <taxon>Ignavibacteriota</taxon>
        <taxon>Ignavibacteria</taxon>
        <taxon>Ignavibacteriales</taxon>
        <taxon>Ignavibacteriaceae</taxon>
        <taxon>Ignavibacterium</taxon>
    </lineage>
</organism>
<feature type="transmembrane region" description="Helical" evidence="5">
    <location>
        <begin position="7"/>
        <end position="35"/>
    </location>
</feature>
<evidence type="ECO:0000256" key="3">
    <source>
        <dbReference type="ARBA" id="ARBA00022989"/>
    </source>
</evidence>
<dbReference type="Pfam" id="PF06305">
    <property type="entry name" value="LapA_dom"/>
    <property type="match status" value="1"/>
</dbReference>
<keyword evidence="3 5" id="KW-1133">Transmembrane helix</keyword>
<dbReference type="EMBL" id="DSUJ01000012">
    <property type="protein sequence ID" value="HFI92842.1"/>
    <property type="molecule type" value="Genomic_DNA"/>
</dbReference>
<evidence type="ECO:0000256" key="4">
    <source>
        <dbReference type="ARBA" id="ARBA00023136"/>
    </source>
</evidence>
<evidence type="ECO:0000256" key="2">
    <source>
        <dbReference type="ARBA" id="ARBA00022692"/>
    </source>
</evidence>
<dbReference type="AlphaFoldDB" id="A0A7V2ZMV7"/>
<evidence type="ECO:0000259" key="6">
    <source>
        <dbReference type="Pfam" id="PF06305"/>
    </source>
</evidence>
<reference evidence="7" key="1">
    <citation type="journal article" date="2020" name="mSystems">
        <title>Genome- and Community-Level Interaction Insights into Carbon Utilization and Element Cycling Functions of Hydrothermarchaeota in Hydrothermal Sediment.</title>
        <authorList>
            <person name="Zhou Z."/>
            <person name="Liu Y."/>
            <person name="Xu W."/>
            <person name="Pan J."/>
            <person name="Luo Z.H."/>
            <person name="Li M."/>
        </authorList>
    </citation>
    <scope>NUCLEOTIDE SEQUENCE [LARGE SCALE GENOMIC DNA]</scope>
    <source>
        <strain evidence="7">SpSt-479</strain>
    </source>
</reference>
<keyword evidence="2 5" id="KW-0812">Transmembrane</keyword>
<comment type="caution">
    <text evidence="7">The sequence shown here is derived from an EMBL/GenBank/DDBJ whole genome shotgun (WGS) entry which is preliminary data.</text>
</comment>
<dbReference type="GO" id="GO:0005886">
    <property type="term" value="C:plasma membrane"/>
    <property type="evidence" value="ECO:0007669"/>
    <property type="project" value="InterPro"/>
</dbReference>
<dbReference type="InterPro" id="IPR010445">
    <property type="entry name" value="LapA_dom"/>
</dbReference>
<feature type="transmembrane region" description="Helical" evidence="5">
    <location>
        <begin position="41"/>
        <end position="61"/>
    </location>
</feature>
<name>A0A7V2ZMV7_9BACT</name>
<protein>
    <submittedName>
        <fullName evidence="7">LapA family protein</fullName>
    </submittedName>
</protein>